<dbReference type="EMBL" id="AMSD01000002">
    <property type="protein sequence ID" value="EPE37268.1"/>
    <property type="molecule type" value="Genomic_DNA"/>
</dbReference>
<dbReference type="HAMAP" id="MF_01454">
    <property type="entry name" value="GTPase_Obg"/>
    <property type="match status" value="1"/>
</dbReference>
<keyword evidence="3 8" id="KW-0479">Metal-binding</keyword>
<dbReference type="InterPro" id="IPR036726">
    <property type="entry name" value="GTP1_OBG_dom_sf"/>
</dbReference>
<dbReference type="PANTHER" id="PTHR11702:SF31">
    <property type="entry name" value="MITOCHONDRIAL RIBOSOME-ASSOCIATED GTPASE 2"/>
    <property type="match status" value="1"/>
</dbReference>
<dbReference type="InterPro" id="IPR014100">
    <property type="entry name" value="GTP-bd_Obg/CgtA"/>
</dbReference>
<keyword evidence="6 8" id="KW-0460">Magnesium</keyword>
<comment type="caution">
    <text evidence="11">The sequence shown here is derived from an EMBL/GenBank/DDBJ whole genome shotgun (WGS) entry which is preliminary data.</text>
</comment>
<dbReference type="GO" id="GO:0003924">
    <property type="term" value="F:GTPase activity"/>
    <property type="evidence" value="ECO:0007669"/>
    <property type="project" value="UniProtKB-UniRule"/>
</dbReference>
<feature type="binding site" evidence="8">
    <location>
        <begin position="166"/>
        <end position="173"/>
    </location>
    <ligand>
        <name>GTP</name>
        <dbReference type="ChEBI" id="CHEBI:37565"/>
    </ligand>
</feature>
<dbReference type="PROSITE" id="PS51710">
    <property type="entry name" value="G_OBG"/>
    <property type="match status" value="1"/>
</dbReference>
<evidence type="ECO:0000259" key="10">
    <source>
        <dbReference type="PROSITE" id="PS51883"/>
    </source>
</evidence>
<dbReference type="NCBIfam" id="TIGR00231">
    <property type="entry name" value="small_GTP"/>
    <property type="match status" value="1"/>
</dbReference>
<dbReference type="NCBIfam" id="NF008956">
    <property type="entry name" value="PRK12299.1"/>
    <property type="match status" value="1"/>
</dbReference>
<reference evidence="11 12" key="1">
    <citation type="journal article" date="2014" name="Environ. Microbiol.">
        <title>Genomic signatures of obligate host dependence in the luminous bacterial symbiont of a vertebrate.</title>
        <authorList>
            <person name="Hendry T.A."/>
            <person name="de Wet J.R."/>
            <person name="Dunlap P.V."/>
        </authorList>
    </citation>
    <scope>NUCLEOTIDE SEQUENCE [LARGE SCALE GENOMIC DNA]</scope>
    <source>
        <strain evidence="11 12">Akat1</strain>
    </source>
</reference>
<dbReference type="GO" id="GO:0000287">
    <property type="term" value="F:magnesium ion binding"/>
    <property type="evidence" value="ECO:0007669"/>
    <property type="project" value="InterPro"/>
</dbReference>
<dbReference type="GO" id="GO:0042254">
    <property type="term" value="P:ribosome biogenesis"/>
    <property type="evidence" value="ECO:0007669"/>
    <property type="project" value="UniProtKB-UniRule"/>
</dbReference>
<comment type="subcellular location">
    <subcellularLocation>
        <location evidence="8">Cytoplasm</location>
    </subcellularLocation>
</comment>
<dbReference type="NCBIfam" id="NF008955">
    <property type="entry name" value="PRK12297.1"/>
    <property type="match status" value="1"/>
</dbReference>
<dbReference type="InterPro" id="IPR006169">
    <property type="entry name" value="GTP1_OBG_dom"/>
</dbReference>
<dbReference type="GO" id="GO:0005737">
    <property type="term" value="C:cytoplasm"/>
    <property type="evidence" value="ECO:0007669"/>
    <property type="project" value="UniProtKB-SubCell"/>
</dbReference>
<feature type="binding site" evidence="8">
    <location>
        <position position="173"/>
    </location>
    <ligand>
        <name>Mg(2+)</name>
        <dbReference type="ChEBI" id="CHEBI:18420"/>
    </ligand>
</feature>
<comment type="cofactor">
    <cofactor evidence="8">
        <name>Mg(2+)</name>
        <dbReference type="ChEBI" id="CHEBI:18420"/>
    </cofactor>
</comment>
<dbReference type="Pfam" id="PF01018">
    <property type="entry name" value="GTP1_OBG"/>
    <property type="match status" value="1"/>
</dbReference>
<gene>
    <name evidence="8" type="primary">obg</name>
    <name evidence="11" type="ORF">O1U_0568</name>
</gene>
<organism evidence="11 12">
    <name type="scientific">Candidatus Photodesmus katoptron Akat1</name>
    <dbReference type="NCBI Taxonomy" id="1236703"/>
    <lineage>
        <taxon>Bacteria</taxon>
        <taxon>Pseudomonadati</taxon>
        <taxon>Pseudomonadota</taxon>
        <taxon>Gammaproteobacteria</taxon>
        <taxon>Vibrionales</taxon>
        <taxon>Vibrionaceae</taxon>
        <taxon>Candidatus Photodesmus</taxon>
    </lineage>
</organism>
<dbReference type="InterPro" id="IPR006074">
    <property type="entry name" value="GTP1-OBG_CS"/>
</dbReference>
<sequence length="349" mass="38264">MKFVDEAIVKVEAGSGGSGAVSFLRQKFIAKGGPDGGNGGNGGDIYILADKSLNTLSNYRFQRFYLGENGKNGGSRNCTGKSGQDKILRVPIGTRIVDVYSNKIIGELIEHGEKLIVAKGGLHGLGNSCFKSSVNRVPYQRTLGTKGQIRELRLELLLLADVGMLGLPNSGKSTFVRSVSSAKIKVSDYPFTTLIPSLGVVNLSSKNRFVIADLPGLIKGASDGAGLGIRFLKHLERCRVLLHMIDIDSINESQPERDILMVINELREYSKKLVNKPRWLVFNKVDLLPKKEVNKKVQGILERLNWQGNYFKISSLKNQGTKELCSKLANVLGELFSEIRTVSKENSVN</sequence>
<feature type="domain" description="OBG-type G" evidence="9">
    <location>
        <begin position="160"/>
        <end position="333"/>
    </location>
</feature>
<feature type="binding site" evidence="8">
    <location>
        <begin position="213"/>
        <end position="216"/>
    </location>
    <ligand>
        <name>GTP</name>
        <dbReference type="ChEBI" id="CHEBI:37565"/>
    </ligand>
</feature>
<dbReference type="InterPro" id="IPR027417">
    <property type="entry name" value="P-loop_NTPase"/>
</dbReference>
<dbReference type="CDD" id="cd01898">
    <property type="entry name" value="Obg"/>
    <property type="match status" value="1"/>
</dbReference>
<dbReference type="Pfam" id="PF01926">
    <property type="entry name" value="MMR_HSR1"/>
    <property type="match status" value="1"/>
</dbReference>
<dbReference type="FunFam" id="2.70.210.12:FF:000001">
    <property type="entry name" value="GTPase Obg"/>
    <property type="match status" value="1"/>
</dbReference>
<dbReference type="InterPro" id="IPR006073">
    <property type="entry name" value="GTP-bd"/>
</dbReference>
<dbReference type="GO" id="GO:0005525">
    <property type="term" value="F:GTP binding"/>
    <property type="evidence" value="ECO:0007669"/>
    <property type="project" value="UniProtKB-UniRule"/>
</dbReference>
<dbReference type="PANTHER" id="PTHR11702">
    <property type="entry name" value="DEVELOPMENTALLY REGULATED GTP-BINDING PROTEIN-RELATED"/>
    <property type="match status" value="1"/>
</dbReference>
<evidence type="ECO:0000313" key="11">
    <source>
        <dbReference type="EMBL" id="EPE37268.1"/>
    </source>
</evidence>
<comment type="function">
    <text evidence="8">An essential GTPase which binds GTP, GDP and possibly (p)ppGpp with moderate affinity, with high nucleotide exchange rates and a fairly low GTP hydrolysis rate. Plays a role in control of the cell cycle, stress response, ribosome biogenesis and in those bacteria that undergo differentiation, in morphogenesis control.</text>
</comment>
<dbReference type="SUPFAM" id="SSF52540">
    <property type="entry name" value="P-loop containing nucleoside triphosphate hydrolases"/>
    <property type="match status" value="1"/>
</dbReference>
<name>S3EGI0_9GAMM</name>
<comment type="similarity">
    <text evidence="1 8">Belongs to the TRAFAC class OBG-HflX-like GTPase superfamily. OBG GTPase family.</text>
</comment>
<feature type="binding site" evidence="8">
    <location>
        <begin position="314"/>
        <end position="316"/>
    </location>
    <ligand>
        <name>GTP</name>
        <dbReference type="ChEBI" id="CHEBI:37565"/>
    </ligand>
</feature>
<evidence type="ECO:0000256" key="3">
    <source>
        <dbReference type="ARBA" id="ARBA00022723"/>
    </source>
</evidence>
<dbReference type="EC" id="3.6.5.-" evidence="8"/>
<dbReference type="NCBIfam" id="TIGR02729">
    <property type="entry name" value="Obg_CgtA"/>
    <property type="match status" value="1"/>
</dbReference>
<dbReference type="Proteomes" id="UP000053688">
    <property type="component" value="Unassembled WGS sequence"/>
</dbReference>
<protein>
    <recommendedName>
        <fullName evidence="8">GTPase Obg</fullName>
        <ecNumber evidence="8">3.6.5.-</ecNumber>
    </recommendedName>
    <alternativeName>
        <fullName evidence="8">GTP-binding protein Obg</fullName>
    </alternativeName>
</protein>
<dbReference type="Gene3D" id="2.70.210.12">
    <property type="entry name" value="GTP1/OBG domain"/>
    <property type="match status" value="1"/>
</dbReference>
<keyword evidence="4 8" id="KW-0547">Nucleotide-binding</keyword>
<dbReference type="PRINTS" id="PR00326">
    <property type="entry name" value="GTP1OBG"/>
</dbReference>
<evidence type="ECO:0000256" key="8">
    <source>
        <dbReference type="HAMAP-Rule" id="MF_01454"/>
    </source>
</evidence>
<feature type="binding site" evidence="8">
    <location>
        <begin position="283"/>
        <end position="286"/>
    </location>
    <ligand>
        <name>GTP</name>
        <dbReference type="ChEBI" id="CHEBI:37565"/>
    </ligand>
</feature>
<dbReference type="STRING" id="28176.CF66_7014"/>
<dbReference type="PIRSF" id="PIRSF002401">
    <property type="entry name" value="GTP_bd_Obg/CgtA"/>
    <property type="match status" value="1"/>
</dbReference>
<comment type="subunit">
    <text evidence="8">Monomer.</text>
</comment>
<evidence type="ECO:0000256" key="2">
    <source>
        <dbReference type="ARBA" id="ARBA00022490"/>
    </source>
</evidence>
<feature type="domain" description="Obg" evidence="10">
    <location>
        <begin position="1"/>
        <end position="159"/>
    </location>
</feature>
<dbReference type="PROSITE" id="PS51883">
    <property type="entry name" value="OBG"/>
    <property type="match status" value="1"/>
</dbReference>
<keyword evidence="5 8" id="KW-0378">Hydrolase</keyword>
<proteinExistence type="inferred from homology"/>
<evidence type="ECO:0000256" key="6">
    <source>
        <dbReference type="ARBA" id="ARBA00022842"/>
    </source>
</evidence>
<evidence type="ECO:0000256" key="5">
    <source>
        <dbReference type="ARBA" id="ARBA00022801"/>
    </source>
</evidence>
<dbReference type="InterPro" id="IPR045086">
    <property type="entry name" value="OBG_GTPase"/>
</dbReference>
<evidence type="ECO:0000313" key="12">
    <source>
        <dbReference type="Proteomes" id="UP000053688"/>
    </source>
</evidence>
<evidence type="ECO:0000256" key="7">
    <source>
        <dbReference type="ARBA" id="ARBA00023134"/>
    </source>
</evidence>
<evidence type="ECO:0000259" key="9">
    <source>
        <dbReference type="PROSITE" id="PS51710"/>
    </source>
</evidence>
<dbReference type="SUPFAM" id="SSF82051">
    <property type="entry name" value="Obg GTP-binding protein N-terminal domain"/>
    <property type="match status" value="1"/>
</dbReference>
<dbReference type="eggNOG" id="COG0536">
    <property type="taxonomic scope" value="Bacteria"/>
</dbReference>
<feature type="binding site" evidence="8">
    <location>
        <begin position="191"/>
        <end position="195"/>
    </location>
    <ligand>
        <name>GTP</name>
        <dbReference type="ChEBI" id="CHEBI:37565"/>
    </ligand>
</feature>
<keyword evidence="7 8" id="KW-0342">GTP-binding</keyword>
<keyword evidence="2 8" id="KW-0963">Cytoplasm</keyword>
<keyword evidence="12" id="KW-1185">Reference proteome</keyword>
<dbReference type="PROSITE" id="PS00905">
    <property type="entry name" value="GTP1_OBG"/>
    <property type="match status" value="1"/>
</dbReference>
<evidence type="ECO:0000256" key="4">
    <source>
        <dbReference type="ARBA" id="ARBA00022741"/>
    </source>
</evidence>
<dbReference type="Gene3D" id="3.40.50.300">
    <property type="entry name" value="P-loop containing nucleotide triphosphate hydrolases"/>
    <property type="match status" value="1"/>
</dbReference>
<dbReference type="AlphaFoldDB" id="S3EGI0"/>
<feature type="binding site" evidence="8">
    <location>
        <position position="193"/>
    </location>
    <ligand>
        <name>Mg(2+)</name>
        <dbReference type="ChEBI" id="CHEBI:18420"/>
    </ligand>
</feature>
<dbReference type="GO" id="GO:0043022">
    <property type="term" value="F:ribosome binding"/>
    <property type="evidence" value="ECO:0007669"/>
    <property type="project" value="UniProtKB-ARBA"/>
</dbReference>
<dbReference type="InterPro" id="IPR031167">
    <property type="entry name" value="G_OBG"/>
</dbReference>
<dbReference type="InterPro" id="IPR005225">
    <property type="entry name" value="Small_GTP-bd"/>
</dbReference>
<accession>S3EGI0</accession>
<evidence type="ECO:0000256" key="1">
    <source>
        <dbReference type="ARBA" id="ARBA00007699"/>
    </source>
</evidence>
<dbReference type="PATRIC" id="fig|1236703.3.peg.574"/>